<dbReference type="PROSITE" id="PS01187">
    <property type="entry name" value="EGF_CA"/>
    <property type="match status" value="1"/>
</dbReference>
<evidence type="ECO:0000313" key="12">
    <source>
        <dbReference type="Proteomes" id="UP000694845"/>
    </source>
</evidence>
<evidence type="ECO:0000256" key="6">
    <source>
        <dbReference type="ARBA" id="ARBA00023157"/>
    </source>
</evidence>
<feature type="domain" description="C-type lectin" evidence="11">
    <location>
        <begin position="38"/>
        <end position="156"/>
    </location>
</feature>
<evidence type="ECO:0000313" key="13">
    <source>
        <dbReference type="RefSeq" id="XP_022093080.1"/>
    </source>
</evidence>
<dbReference type="GeneID" id="110980570"/>
<keyword evidence="4" id="KW-0430">Lectin</keyword>
<dbReference type="Proteomes" id="UP000694845">
    <property type="component" value="Unplaced"/>
</dbReference>
<dbReference type="Gene3D" id="3.10.100.10">
    <property type="entry name" value="Mannose-Binding Protein A, subunit A"/>
    <property type="match status" value="2"/>
</dbReference>
<dbReference type="InterPro" id="IPR001881">
    <property type="entry name" value="EGF-like_Ca-bd_dom"/>
</dbReference>
<evidence type="ECO:0000259" key="11">
    <source>
        <dbReference type="PROSITE" id="PS50041"/>
    </source>
</evidence>
<dbReference type="InterPro" id="IPR033989">
    <property type="entry name" value="CD209-like_CTLD"/>
</dbReference>
<dbReference type="GO" id="GO:0043005">
    <property type="term" value="C:neuron projection"/>
    <property type="evidence" value="ECO:0007669"/>
    <property type="project" value="UniProtKB-ARBA"/>
</dbReference>
<keyword evidence="7" id="KW-0325">Glycoprotein</keyword>
<dbReference type="PROSITE" id="PS00010">
    <property type="entry name" value="ASX_HYDROXYL"/>
    <property type="match status" value="2"/>
</dbReference>
<dbReference type="FunFam" id="2.10.25.10:FF:000172">
    <property type="entry name" value="FAT atypical cadherin 3"/>
    <property type="match status" value="1"/>
</dbReference>
<evidence type="ECO:0000256" key="9">
    <source>
        <dbReference type="SAM" id="SignalP"/>
    </source>
</evidence>
<dbReference type="GO" id="GO:0042063">
    <property type="term" value="P:gliogenesis"/>
    <property type="evidence" value="ECO:0007669"/>
    <property type="project" value="UniProtKB-ARBA"/>
</dbReference>
<dbReference type="OMA" id="EGKECQI"/>
<keyword evidence="5" id="KW-0677">Repeat</keyword>
<dbReference type="GO" id="GO:0016358">
    <property type="term" value="P:dendrite development"/>
    <property type="evidence" value="ECO:0007669"/>
    <property type="project" value="UniProtKB-ARBA"/>
</dbReference>
<dbReference type="Gene3D" id="2.10.25.10">
    <property type="entry name" value="Laminin"/>
    <property type="match status" value="3"/>
</dbReference>
<dbReference type="KEGG" id="aplc:110980570"/>
<dbReference type="GO" id="GO:0030246">
    <property type="term" value="F:carbohydrate binding"/>
    <property type="evidence" value="ECO:0007669"/>
    <property type="project" value="UniProtKB-KW"/>
</dbReference>
<comment type="caution">
    <text evidence="8">Lacks conserved residue(s) required for the propagation of feature annotation.</text>
</comment>
<dbReference type="PROSITE" id="PS50026">
    <property type="entry name" value="EGF_3"/>
    <property type="match status" value="3"/>
</dbReference>
<evidence type="ECO:0000256" key="5">
    <source>
        <dbReference type="ARBA" id="ARBA00022737"/>
    </source>
</evidence>
<gene>
    <name evidence="13" type="primary">LOC110980570</name>
</gene>
<evidence type="ECO:0000256" key="7">
    <source>
        <dbReference type="ARBA" id="ARBA00023180"/>
    </source>
</evidence>
<feature type="domain" description="EGF-like" evidence="10">
    <location>
        <begin position="333"/>
        <end position="369"/>
    </location>
</feature>
<name>A0A8B7YKX4_ACAPL</name>
<dbReference type="SMART" id="SM00181">
    <property type="entry name" value="EGF"/>
    <property type="match status" value="3"/>
</dbReference>
<dbReference type="PRINTS" id="PR00010">
    <property type="entry name" value="EGFBLOOD"/>
</dbReference>
<keyword evidence="6 8" id="KW-1015">Disulfide bond</keyword>
<keyword evidence="2 8" id="KW-0245">EGF-like domain</keyword>
<keyword evidence="3 9" id="KW-0732">Signal</keyword>
<dbReference type="GO" id="GO:0009887">
    <property type="term" value="P:animal organ morphogenesis"/>
    <property type="evidence" value="ECO:0007669"/>
    <property type="project" value="UniProtKB-ARBA"/>
</dbReference>
<dbReference type="InterPro" id="IPR050111">
    <property type="entry name" value="C-type_lectin/snaclec_domain"/>
</dbReference>
<keyword evidence="1" id="KW-0217">Developmental protein</keyword>
<evidence type="ECO:0000256" key="4">
    <source>
        <dbReference type="ARBA" id="ARBA00022734"/>
    </source>
</evidence>
<dbReference type="InterPro" id="IPR018378">
    <property type="entry name" value="C-type_lectin_CS"/>
</dbReference>
<dbReference type="GO" id="GO:0048646">
    <property type="term" value="P:anatomical structure formation involved in morphogenesis"/>
    <property type="evidence" value="ECO:0007669"/>
    <property type="project" value="UniProtKB-ARBA"/>
</dbReference>
<dbReference type="AlphaFoldDB" id="A0A8B7YKX4"/>
<evidence type="ECO:0000259" key="10">
    <source>
        <dbReference type="PROSITE" id="PS50026"/>
    </source>
</evidence>
<dbReference type="GO" id="GO:0005509">
    <property type="term" value="F:calcium ion binding"/>
    <property type="evidence" value="ECO:0007669"/>
    <property type="project" value="InterPro"/>
</dbReference>
<evidence type="ECO:0000256" key="1">
    <source>
        <dbReference type="ARBA" id="ARBA00022473"/>
    </source>
</evidence>
<keyword evidence="12" id="KW-1185">Reference proteome</keyword>
<dbReference type="SUPFAM" id="SSF57196">
    <property type="entry name" value="EGF/Laminin"/>
    <property type="match status" value="2"/>
</dbReference>
<dbReference type="PROSITE" id="PS50041">
    <property type="entry name" value="C_TYPE_LECTIN_2"/>
    <property type="match status" value="2"/>
</dbReference>
<evidence type="ECO:0000256" key="2">
    <source>
        <dbReference type="ARBA" id="ARBA00022536"/>
    </source>
</evidence>
<feature type="domain" description="EGF-like" evidence="10">
    <location>
        <begin position="371"/>
        <end position="407"/>
    </location>
</feature>
<feature type="domain" description="EGF-like" evidence="10">
    <location>
        <begin position="160"/>
        <end position="197"/>
    </location>
</feature>
<dbReference type="SMART" id="SM00179">
    <property type="entry name" value="EGF_CA"/>
    <property type="match status" value="3"/>
</dbReference>
<feature type="disulfide bond" evidence="8">
    <location>
        <begin position="359"/>
        <end position="368"/>
    </location>
</feature>
<dbReference type="InterPro" id="IPR018097">
    <property type="entry name" value="EGF_Ca-bd_CS"/>
</dbReference>
<dbReference type="GO" id="GO:0001764">
    <property type="term" value="P:neuron migration"/>
    <property type="evidence" value="ECO:0007669"/>
    <property type="project" value="UniProtKB-ARBA"/>
</dbReference>
<dbReference type="InterPro" id="IPR000152">
    <property type="entry name" value="EGF-type_Asp/Asn_hydroxyl_site"/>
</dbReference>
<evidence type="ECO:0000256" key="8">
    <source>
        <dbReference type="PROSITE-ProRule" id="PRU00076"/>
    </source>
</evidence>
<feature type="disulfide bond" evidence="8">
    <location>
        <begin position="397"/>
        <end position="406"/>
    </location>
</feature>
<dbReference type="PROSITE" id="PS00022">
    <property type="entry name" value="EGF_1"/>
    <property type="match status" value="3"/>
</dbReference>
<feature type="signal peptide" evidence="9">
    <location>
        <begin position="1"/>
        <end position="24"/>
    </location>
</feature>
<reference evidence="13" key="1">
    <citation type="submission" date="2025-08" db="UniProtKB">
        <authorList>
            <consortium name="RefSeq"/>
        </authorList>
    </citation>
    <scope>IDENTIFICATION</scope>
</reference>
<dbReference type="PANTHER" id="PTHR22803">
    <property type="entry name" value="MANNOSE, PHOSPHOLIPASE, LECTIN RECEPTOR RELATED"/>
    <property type="match status" value="1"/>
</dbReference>
<sequence>MQGSSFALLFFGVVSIFILGTAQGSTLSGVCDQGWLRFGDYCYLYTTDIMVDFYEARGYCKGEGADLVSIHSQEEQTFLYDNHYPGYTYWVGYTDLASEGNFIWTDGTQNTYTNWAPDEPDNAGGEDCAYMDPGFYGPGGNWNDVPCSKPYLIICKKRITPSSCDDKPCQNGGVCESVSNGGYQCKCKGGYSGKNCQIDYYCESDWYHSGDFCYLFRDEFKYFNDRQTWDGAETKCQSYGGNLVSIHSKEENDFIFDHMGYSKGRFYIGFTDRVTEGTFEWSDGTKADFVNWHPRLPDNNGNEDYAFINPEFYGSLWADAYGGAHYGYVCKKPASLCQPKTCQNGATCIDLVVDYQCNCLDGFEGKNCETNIDDCAEQPCLNGGACVDLVNGYRCDCLDGFEGKDCEINTDDCALITCKSGRVCVDGINSYCCLPQS</sequence>
<dbReference type="PROSITE" id="PS00615">
    <property type="entry name" value="C_TYPE_LECTIN_1"/>
    <property type="match status" value="1"/>
</dbReference>
<dbReference type="FunFam" id="2.10.25.10:FF:000122">
    <property type="entry name" value="Protein crumbs homolog 2"/>
    <property type="match status" value="1"/>
</dbReference>
<dbReference type="CDD" id="cd03590">
    <property type="entry name" value="CLECT_DC-SIGN_like"/>
    <property type="match status" value="1"/>
</dbReference>
<dbReference type="FunFam" id="2.10.25.10:FF:000230">
    <property type="entry name" value="Delta-like protein"/>
    <property type="match status" value="1"/>
</dbReference>
<dbReference type="SUPFAM" id="SSF56436">
    <property type="entry name" value="C-type lectin-like"/>
    <property type="match status" value="2"/>
</dbReference>
<dbReference type="GO" id="GO:0048667">
    <property type="term" value="P:cell morphogenesis involved in neuron differentiation"/>
    <property type="evidence" value="ECO:0007669"/>
    <property type="project" value="UniProtKB-ARBA"/>
</dbReference>
<dbReference type="Pfam" id="PF00059">
    <property type="entry name" value="Lectin_C"/>
    <property type="match status" value="2"/>
</dbReference>
<dbReference type="InterPro" id="IPR016187">
    <property type="entry name" value="CTDL_fold"/>
</dbReference>
<accession>A0A8B7YKX4</accession>
<dbReference type="Pfam" id="PF00008">
    <property type="entry name" value="EGF"/>
    <property type="match status" value="3"/>
</dbReference>
<dbReference type="SMART" id="SM00034">
    <property type="entry name" value="CLECT"/>
    <property type="match status" value="2"/>
</dbReference>
<feature type="disulfide bond" evidence="8">
    <location>
        <begin position="187"/>
        <end position="196"/>
    </location>
</feature>
<dbReference type="PROSITE" id="PS01186">
    <property type="entry name" value="EGF_2"/>
    <property type="match status" value="3"/>
</dbReference>
<evidence type="ECO:0000256" key="3">
    <source>
        <dbReference type="ARBA" id="ARBA00022729"/>
    </source>
</evidence>
<dbReference type="InterPro" id="IPR016186">
    <property type="entry name" value="C-type_lectin-like/link_sf"/>
</dbReference>
<proteinExistence type="predicted"/>
<organism evidence="12 13">
    <name type="scientific">Acanthaster planci</name>
    <name type="common">Crown-of-thorns starfish</name>
    <dbReference type="NCBI Taxonomy" id="133434"/>
    <lineage>
        <taxon>Eukaryota</taxon>
        <taxon>Metazoa</taxon>
        <taxon>Echinodermata</taxon>
        <taxon>Eleutherozoa</taxon>
        <taxon>Asterozoa</taxon>
        <taxon>Asteroidea</taxon>
        <taxon>Valvatacea</taxon>
        <taxon>Valvatida</taxon>
        <taxon>Acanthasteridae</taxon>
        <taxon>Acanthaster</taxon>
    </lineage>
</organism>
<dbReference type="RefSeq" id="XP_022093080.1">
    <property type="nucleotide sequence ID" value="XM_022237388.1"/>
</dbReference>
<dbReference type="GO" id="GO:0005886">
    <property type="term" value="C:plasma membrane"/>
    <property type="evidence" value="ECO:0007669"/>
    <property type="project" value="UniProtKB-ARBA"/>
</dbReference>
<dbReference type="InterPro" id="IPR001304">
    <property type="entry name" value="C-type_lectin-like"/>
</dbReference>
<feature type="domain" description="C-type lectin" evidence="11">
    <location>
        <begin position="209"/>
        <end position="331"/>
    </location>
</feature>
<protein>
    <submittedName>
        <fullName evidence="13">Fibropellin-1-like</fullName>
    </submittedName>
</protein>
<dbReference type="OrthoDB" id="441660at2759"/>
<dbReference type="InterPro" id="IPR000742">
    <property type="entry name" value="EGF"/>
</dbReference>
<dbReference type="CDD" id="cd00054">
    <property type="entry name" value="EGF_CA"/>
    <property type="match status" value="3"/>
</dbReference>
<feature type="chain" id="PRO_5034128942" evidence="9">
    <location>
        <begin position="25"/>
        <end position="437"/>
    </location>
</feature>